<dbReference type="EMBL" id="CP121106">
    <property type="protein sequence ID" value="WFL77945.1"/>
    <property type="molecule type" value="Genomic_DNA"/>
</dbReference>
<keyword evidence="1" id="KW-1133">Transmembrane helix</keyword>
<reference evidence="2 3" key="1">
    <citation type="submission" date="2023-03" db="EMBL/GenBank/DDBJ databases">
        <title>Altererythrobacter sp. CAU 1644 isolated from sand.</title>
        <authorList>
            <person name="Kim W."/>
        </authorList>
    </citation>
    <scope>NUCLEOTIDE SEQUENCE [LARGE SCALE GENOMIC DNA]</scope>
    <source>
        <strain evidence="2 3">CAU 1644</strain>
    </source>
</reference>
<keyword evidence="1" id="KW-0812">Transmembrane</keyword>
<feature type="transmembrane region" description="Helical" evidence="1">
    <location>
        <begin position="47"/>
        <end position="64"/>
    </location>
</feature>
<sequence length="124" mass="14065">MNTIDERISDALSEDDRAFLASLDEGRGMFTQIGDVLTGPLGGWSKLIFAVAFVLGFVLIYAGWRFFTASATDDYIWWGLVTLAILMMQGFIKEWFYNRMNMISILRELKRLQVQVALAAEDKA</sequence>
<evidence type="ECO:0000256" key="1">
    <source>
        <dbReference type="SAM" id="Phobius"/>
    </source>
</evidence>
<organism evidence="2 3">
    <name type="scientific">Altererythrobacter arenosus</name>
    <dbReference type="NCBI Taxonomy" id="3032592"/>
    <lineage>
        <taxon>Bacteria</taxon>
        <taxon>Pseudomonadati</taxon>
        <taxon>Pseudomonadota</taxon>
        <taxon>Alphaproteobacteria</taxon>
        <taxon>Sphingomonadales</taxon>
        <taxon>Erythrobacteraceae</taxon>
        <taxon>Altererythrobacter</taxon>
    </lineage>
</organism>
<dbReference type="Pfam" id="PF20556">
    <property type="entry name" value="DUF6768"/>
    <property type="match status" value="1"/>
</dbReference>
<protein>
    <submittedName>
        <fullName evidence="2">Uncharacterized protein</fullName>
    </submittedName>
</protein>
<accession>A0ABY8FV32</accession>
<gene>
    <name evidence="2" type="ORF">P7228_02440</name>
</gene>
<dbReference type="InterPro" id="IPR046659">
    <property type="entry name" value="DUF6768"/>
</dbReference>
<evidence type="ECO:0000313" key="3">
    <source>
        <dbReference type="Proteomes" id="UP001215827"/>
    </source>
</evidence>
<name>A0ABY8FV32_9SPHN</name>
<keyword evidence="1" id="KW-0472">Membrane</keyword>
<proteinExistence type="predicted"/>
<dbReference type="RefSeq" id="WP_278016636.1">
    <property type="nucleotide sequence ID" value="NZ_CP121106.1"/>
</dbReference>
<evidence type="ECO:0000313" key="2">
    <source>
        <dbReference type="EMBL" id="WFL77945.1"/>
    </source>
</evidence>
<feature type="transmembrane region" description="Helical" evidence="1">
    <location>
        <begin position="76"/>
        <end position="97"/>
    </location>
</feature>
<dbReference type="Proteomes" id="UP001215827">
    <property type="component" value="Chromosome"/>
</dbReference>
<keyword evidence="3" id="KW-1185">Reference proteome</keyword>